<dbReference type="PANTHER" id="PTHR39082">
    <property type="entry name" value="PHOSPHOLIPASE C-BETA-2-RELATED"/>
    <property type="match status" value="1"/>
</dbReference>
<proteinExistence type="predicted"/>
<dbReference type="Pfam" id="PF24481">
    <property type="entry name" value="CT398_CC"/>
    <property type="match status" value="1"/>
</dbReference>
<dbReference type="Proteomes" id="UP000245507">
    <property type="component" value="Unassembled WGS sequence"/>
</dbReference>
<dbReference type="Gene3D" id="1.10.287.1490">
    <property type="match status" value="1"/>
</dbReference>
<name>A0A316T9N4_9ACTN</name>
<feature type="domain" description="CT398-like coiled coil hairpin" evidence="3">
    <location>
        <begin position="14"/>
        <end position="193"/>
    </location>
</feature>
<comment type="caution">
    <text evidence="4">The sequence shown here is derived from an EMBL/GenBank/DDBJ whole genome shotgun (WGS) entry which is preliminary data.</text>
</comment>
<evidence type="ECO:0000313" key="5">
    <source>
        <dbReference type="Proteomes" id="UP000245507"/>
    </source>
</evidence>
<gene>
    <name evidence="4" type="ORF">DJ010_20625</name>
</gene>
<sequence>MKADPDAQLKLLDLQKLDSAADQRKHQRAHLPEDAELAQLTVRRSDVLGRSRDQQIVVDDLVVAQEKADADVEQVKARRKRDRDRMDQGLITNPKDLERMQHELESLERRIATLEDEELEVMEDLESAQQDLATMKADLAETDERIAAVTAARDEKHAEIDADLARIAADREPVVAALPADLLALYDRLRASKNGVAAAELRARQCGGCMMTLDPAEIADIRTKAEDDVVRCEQCQRILVRTSESGL</sequence>
<evidence type="ECO:0000259" key="3">
    <source>
        <dbReference type="Pfam" id="PF24481"/>
    </source>
</evidence>
<reference evidence="4 5" key="1">
    <citation type="submission" date="2018-05" db="EMBL/GenBank/DDBJ databases">
        <title>Nocardioides silvaticus genome.</title>
        <authorList>
            <person name="Li C."/>
            <person name="Wang G."/>
        </authorList>
    </citation>
    <scope>NUCLEOTIDE SEQUENCE [LARGE SCALE GENOMIC DNA]</scope>
    <source>
        <strain evidence="4 5">CCTCC AB 2018079</strain>
    </source>
</reference>
<dbReference type="OrthoDB" id="9784388at2"/>
<keyword evidence="5" id="KW-1185">Reference proteome</keyword>
<protein>
    <submittedName>
        <fullName evidence="4">Uncharacterized protein</fullName>
    </submittedName>
</protein>
<evidence type="ECO:0000313" key="4">
    <source>
        <dbReference type="EMBL" id="PWN01023.1"/>
    </source>
</evidence>
<feature type="coiled-coil region" evidence="1">
    <location>
        <begin position="97"/>
        <end position="145"/>
    </location>
</feature>
<dbReference type="InterPro" id="IPR052376">
    <property type="entry name" value="Oxidative_Scav/Glycosyltrans"/>
</dbReference>
<keyword evidence="1" id="KW-0175">Coiled coil</keyword>
<dbReference type="RefSeq" id="WP_109697338.1">
    <property type="nucleotide sequence ID" value="NZ_QGDD01000012.1"/>
</dbReference>
<evidence type="ECO:0000256" key="1">
    <source>
        <dbReference type="SAM" id="Coils"/>
    </source>
</evidence>
<dbReference type="AlphaFoldDB" id="A0A316T9N4"/>
<dbReference type="PANTHER" id="PTHR39082:SF1">
    <property type="entry name" value="SCAVENGER RECEPTOR CLASS A MEMBER 3"/>
    <property type="match status" value="1"/>
</dbReference>
<organism evidence="4 5">
    <name type="scientific">Nocardioides silvaticus</name>
    <dbReference type="NCBI Taxonomy" id="2201891"/>
    <lineage>
        <taxon>Bacteria</taxon>
        <taxon>Bacillati</taxon>
        <taxon>Actinomycetota</taxon>
        <taxon>Actinomycetes</taxon>
        <taxon>Propionibacteriales</taxon>
        <taxon>Nocardioidaceae</taxon>
        <taxon>Nocardioides</taxon>
    </lineage>
</organism>
<accession>A0A316T9N4</accession>
<dbReference type="EMBL" id="QGDD01000012">
    <property type="protein sequence ID" value="PWN01023.1"/>
    <property type="molecule type" value="Genomic_DNA"/>
</dbReference>
<dbReference type="Pfam" id="PF02591">
    <property type="entry name" value="Zn_ribbon_9"/>
    <property type="match status" value="1"/>
</dbReference>
<dbReference type="InterPro" id="IPR003743">
    <property type="entry name" value="Zf-RING_7"/>
</dbReference>
<feature type="domain" description="C4-type zinc ribbon" evidence="2">
    <location>
        <begin position="206"/>
        <end position="239"/>
    </location>
</feature>
<evidence type="ECO:0000259" key="2">
    <source>
        <dbReference type="Pfam" id="PF02591"/>
    </source>
</evidence>
<dbReference type="InterPro" id="IPR056003">
    <property type="entry name" value="CT398_CC_hairpin"/>
</dbReference>